<evidence type="ECO:0000313" key="3">
    <source>
        <dbReference type="Proteomes" id="UP000008370"/>
    </source>
</evidence>
<proteinExistence type="predicted"/>
<dbReference type="InParanoid" id="K5WMZ2"/>
<evidence type="ECO:0000256" key="1">
    <source>
        <dbReference type="SAM" id="MobiDB-lite"/>
    </source>
</evidence>
<dbReference type="Proteomes" id="UP000008370">
    <property type="component" value="Unassembled WGS sequence"/>
</dbReference>
<dbReference type="RefSeq" id="XP_007390040.1">
    <property type="nucleotide sequence ID" value="XM_007389978.1"/>
</dbReference>
<sequence>MHVVDIANTRAQLASKGLQVHLYQQSRPQPLLSMSSSPDQDPSTEETSLHQAVEGTTIARTTILATTPALHGVNLASTMVLEVLVANLTGSLVQTVLKREGLVLPSETAQAEPSRLRSSGTWDGA</sequence>
<keyword evidence="3" id="KW-1185">Reference proteome</keyword>
<feature type="compositionally biased region" description="Polar residues" evidence="1">
    <location>
        <begin position="107"/>
        <end position="125"/>
    </location>
</feature>
<organism evidence="2 3">
    <name type="scientific">Phanerochaete carnosa (strain HHB-10118-sp)</name>
    <name type="common">White-rot fungus</name>
    <name type="synonym">Peniophora carnosa</name>
    <dbReference type="NCBI Taxonomy" id="650164"/>
    <lineage>
        <taxon>Eukaryota</taxon>
        <taxon>Fungi</taxon>
        <taxon>Dikarya</taxon>
        <taxon>Basidiomycota</taxon>
        <taxon>Agaricomycotina</taxon>
        <taxon>Agaricomycetes</taxon>
        <taxon>Polyporales</taxon>
        <taxon>Phanerochaetaceae</taxon>
        <taxon>Phanerochaete</taxon>
    </lineage>
</organism>
<dbReference type="GeneID" id="18912217"/>
<accession>K5WMZ2</accession>
<name>K5WMZ2_PHACS</name>
<dbReference type="KEGG" id="pco:PHACADRAFT_203762"/>
<protein>
    <submittedName>
        <fullName evidence="2">Uncharacterized protein</fullName>
    </submittedName>
</protein>
<evidence type="ECO:0000313" key="2">
    <source>
        <dbReference type="EMBL" id="EKM60589.1"/>
    </source>
</evidence>
<dbReference type="AlphaFoldDB" id="K5WMZ2"/>
<dbReference type="EMBL" id="JH930468">
    <property type="protein sequence ID" value="EKM60589.1"/>
    <property type="molecule type" value="Genomic_DNA"/>
</dbReference>
<gene>
    <name evidence="2" type="ORF">PHACADRAFT_203762</name>
</gene>
<feature type="region of interest" description="Disordered" evidence="1">
    <location>
        <begin position="105"/>
        <end position="125"/>
    </location>
</feature>
<dbReference type="HOGENOM" id="CLU_2264663_0_0_1"/>
<reference evidence="2 3" key="1">
    <citation type="journal article" date="2012" name="BMC Genomics">
        <title>Comparative genomics of the white-rot fungi, Phanerochaete carnosa and P. chrysosporium, to elucidate the genetic basis of the distinct wood types they colonize.</title>
        <authorList>
            <person name="Suzuki H."/>
            <person name="MacDonald J."/>
            <person name="Syed K."/>
            <person name="Salamov A."/>
            <person name="Hori C."/>
            <person name="Aerts A."/>
            <person name="Henrissat B."/>
            <person name="Wiebenga A."/>
            <person name="vanKuyk P.A."/>
            <person name="Barry K."/>
            <person name="Lindquist E."/>
            <person name="LaButti K."/>
            <person name="Lapidus A."/>
            <person name="Lucas S."/>
            <person name="Coutinho P."/>
            <person name="Gong Y."/>
            <person name="Samejima M."/>
            <person name="Mahadevan R."/>
            <person name="Abou-Zaid M."/>
            <person name="de Vries R.P."/>
            <person name="Igarashi K."/>
            <person name="Yadav J.S."/>
            <person name="Grigoriev I.V."/>
            <person name="Master E.R."/>
        </authorList>
    </citation>
    <scope>NUCLEOTIDE SEQUENCE [LARGE SCALE GENOMIC DNA]</scope>
    <source>
        <strain evidence="2 3">HHB-10118-sp</strain>
    </source>
</reference>
<feature type="region of interest" description="Disordered" evidence="1">
    <location>
        <begin position="27"/>
        <end position="50"/>
    </location>
</feature>